<dbReference type="RefSeq" id="WP_005999127.1">
    <property type="nucleotide sequence ID" value="NZ_AAEW02000005.1"/>
</dbReference>
<dbReference type="SUPFAM" id="SSF53383">
    <property type="entry name" value="PLP-dependent transferases"/>
    <property type="match status" value="1"/>
</dbReference>
<name>Q1K1E1_DESA6</name>
<dbReference type="OrthoDB" id="9804474at2"/>
<dbReference type="PANTHER" id="PTHR42691">
    <property type="entry name" value="ASPARTATE AMINOTRANSFERASE YHDR-RELATED"/>
    <property type="match status" value="1"/>
</dbReference>
<dbReference type="Pfam" id="PF00155">
    <property type="entry name" value="Aminotran_1_2"/>
    <property type="match status" value="1"/>
</dbReference>
<organism evidence="2 3">
    <name type="scientific">Desulfuromonas acetoxidans (strain DSM 684 / 11070)</name>
    <dbReference type="NCBI Taxonomy" id="281689"/>
    <lineage>
        <taxon>Bacteria</taxon>
        <taxon>Pseudomonadati</taxon>
        <taxon>Thermodesulfobacteriota</taxon>
        <taxon>Desulfuromonadia</taxon>
        <taxon>Desulfuromonadales</taxon>
        <taxon>Desulfuromonadaceae</taxon>
        <taxon>Desulfuromonas</taxon>
    </lineage>
</organism>
<dbReference type="AlphaFoldDB" id="Q1K1E1"/>
<dbReference type="CDD" id="cd00609">
    <property type="entry name" value="AAT_like"/>
    <property type="match status" value="1"/>
</dbReference>
<dbReference type="GO" id="GO:0008483">
    <property type="term" value="F:transaminase activity"/>
    <property type="evidence" value="ECO:0007669"/>
    <property type="project" value="UniProtKB-KW"/>
</dbReference>
<dbReference type="EMBL" id="AAEW02000005">
    <property type="protein sequence ID" value="EAT16447.1"/>
    <property type="molecule type" value="Genomic_DNA"/>
</dbReference>
<dbReference type="NCBIfam" id="NF005305">
    <property type="entry name" value="PRK06836.1"/>
    <property type="match status" value="1"/>
</dbReference>
<dbReference type="Gene3D" id="3.90.1150.10">
    <property type="entry name" value="Aspartate Aminotransferase, domain 1"/>
    <property type="match status" value="2"/>
</dbReference>
<dbReference type="InterPro" id="IPR015424">
    <property type="entry name" value="PyrdxlP-dep_Trfase"/>
</dbReference>
<reference evidence="2" key="2">
    <citation type="submission" date="2006-05" db="EMBL/GenBank/DDBJ databases">
        <title>Sequencing of the draft genome and assembly of Desulfuromonas acetoxidans DSM 684.</title>
        <authorList>
            <consortium name="US DOE Joint Genome Institute (JGI-PGF)"/>
            <person name="Copeland A."/>
            <person name="Lucas S."/>
            <person name="Lapidus A."/>
            <person name="Barry K."/>
            <person name="Detter J.C."/>
            <person name="Glavina del Rio T."/>
            <person name="Hammon N."/>
            <person name="Israni S."/>
            <person name="Dalin E."/>
            <person name="Tice H."/>
            <person name="Bruce D."/>
            <person name="Pitluck S."/>
            <person name="Richardson P."/>
        </authorList>
    </citation>
    <scope>NUCLEOTIDE SEQUENCE [LARGE SCALE GENOMIC DNA]</scope>
    <source>
        <strain evidence="2">DSM 684</strain>
    </source>
</reference>
<dbReference type="InterPro" id="IPR015422">
    <property type="entry name" value="PyrdxlP-dep_Trfase_small"/>
</dbReference>
<protein>
    <submittedName>
        <fullName evidence="2">Aminotransferase, class I and II</fullName>
    </submittedName>
</protein>
<comment type="caution">
    <text evidence="2">The sequence shown here is derived from an EMBL/GenBank/DDBJ whole genome shotgun (WGS) entry which is preliminary data.</text>
</comment>
<dbReference type="InterPro" id="IPR015421">
    <property type="entry name" value="PyrdxlP-dep_Trfase_major"/>
</dbReference>
<gene>
    <name evidence="2" type="ORF">Dace_1911</name>
</gene>
<proteinExistence type="predicted"/>
<sequence>MAISNKIQTCITRSSWIRKMFEQGAQLRAKFGDENVYDFTIGNPSVEPPKAFHNALKELADNPQPGMHRYMSNAGYDDTRAAVAEAISSRCNQTVEAAQIVMTCGAGGALNVVLKTLLNPGEEVIILTPFFVEYKFYIDNHGGTSTMVPTLSDSFQIDLAAIEQAITKNTKAIIVNSPNNPTGVIYPAEDLKALDALLKRKEQELGNQVYVISDEPYARLAYDGMDVPCIFDCIDNSVIVTSHSKDLALPGERIGYLAANPAMAGVDSFMEGVIFSNRVLGFVNAPALIQRLITPLQHESVDIGAYEEKRDLFYAILTDLGFEVVKPQGGFYLFPKSPIEDDVAFIEMAQKYNLLLVPGMGFGLPGYFRIAYCIDKEIIERSIPAWGKLASEVGLGK</sequence>
<evidence type="ECO:0000313" key="2">
    <source>
        <dbReference type="EMBL" id="EAT16447.1"/>
    </source>
</evidence>
<reference evidence="2" key="1">
    <citation type="submission" date="2006-05" db="EMBL/GenBank/DDBJ databases">
        <title>Annotation of the draft genome assembly of Desulfuromonas acetoxidans DSM 684.</title>
        <authorList>
            <consortium name="US DOE Joint Genome Institute (JGI-ORNL)"/>
            <person name="Larimer F."/>
            <person name="Land M."/>
            <person name="Hauser L."/>
        </authorList>
    </citation>
    <scope>NUCLEOTIDE SEQUENCE [LARGE SCALE GENOMIC DNA]</scope>
    <source>
        <strain evidence="2">DSM 684</strain>
    </source>
</reference>
<keyword evidence="2" id="KW-0808">Transferase</keyword>
<dbReference type="PANTHER" id="PTHR42691:SF1">
    <property type="entry name" value="ASPARTATE AMINOTRANSFERASE YHDR-RELATED"/>
    <property type="match status" value="1"/>
</dbReference>
<dbReference type="GO" id="GO:0030170">
    <property type="term" value="F:pyridoxal phosphate binding"/>
    <property type="evidence" value="ECO:0007669"/>
    <property type="project" value="InterPro"/>
</dbReference>
<evidence type="ECO:0000313" key="3">
    <source>
        <dbReference type="Proteomes" id="UP000005695"/>
    </source>
</evidence>
<feature type="domain" description="Aminotransferase class I/classII large" evidence="1">
    <location>
        <begin position="35"/>
        <end position="381"/>
    </location>
</feature>
<evidence type="ECO:0000259" key="1">
    <source>
        <dbReference type="Pfam" id="PF00155"/>
    </source>
</evidence>
<dbReference type="InterPro" id="IPR004839">
    <property type="entry name" value="Aminotransferase_I/II_large"/>
</dbReference>
<keyword evidence="3" id="KW-1185">Reference proteome</keyword>
<dbReference type="Gene3D" id="3.40.640.10">
    <property type="entry name" value="Type I PLP-dependent aspartate aminotransferase-like (Major domain)"/>
    <property type="match status" value="1"/>
</dbReference>
<keyword evidence="2" id="KW-0032">Aminotransferase</keyword>
<accession>Q1K1E1</accession>
<dbReference type="Proteomes" id="UP000005695">
    <property type="component" value="Unassembled WGS sequence"/>
</dbReference>